<keyword evidence="9 13" id="KW-0418">Kinase</keyword>
<evidence type="ECO:0000256" key="7">
    <source>
        <dbReference type="ARBA" id="ARBA00022679"/>
    </source>
</evidence>
<dbReference type="Proteomes" id="UP000294418">
    <property type="component" value="Chromosome"/>
</dbReference>
<dbReference type="SUPFAM" id="SSF52540">
    <property type="entry name" value="P-loop containing nucleoside triphosphate hydrolases"/>
    <property type="match status" value="1"/>
</dbReference>
<dbReference type="GO" id="GO:0009244">
    <property type="term" value="P:lipopolysaccharide core region biosynthetic process"/>
    <property type="evidence" value="ECO:0007669"/>
    <property type="project" value="TreeGrafter"/>
</dbReference>
<keyword evidence="10 13" id="KW-0067">ATP-binding</keyword>
<evidence type="ECO:0000256" key="5">
    <source>
        <dbReference type="ARBA" id="ARBA00022516"/>
    </source>
</evidence>
<evidence type="ECO:0000256" key="4">
    <source>
        <dbReference type="ARBA" id="ARBA00016436"/>
    </source>
</evidence>
<organism evidence="15 16">
    <name type="scientific">Candidatus Erwinia haradaeae</name>
    <dbReference type="NCBI Taxonomy" id="1922217"/>
    <lineage>
        <taxon>Bacteria</taxon>
        <taxon>Pseudomonadati</taxon>
        <taxon>Pseudomonadota</taxon>
        <taxon>Gammaproteobacteria</taxon>
        <taxon>Enterobacterales</taxon>
        <taxon>Erwiniaceae</taxon>
        <taxon>Erwinia</taxon>
    </lineage>
</organism>
<dbReference type="UniPathway" id="UPA00359">
    <property type="reaction ID" value="UER00482"/>
</dbReference>
<evidence type="ECO:0000256" key="2">
    <source>
        <dbReference type="ARBA" id="ARBA00004870"/>
    </source>
</evidence>
<proteinExistence type="inferred from homology"/>
<keyword evidence="14" id="KW-0472">Membrane</keyword>
<dbReference type="EMBL" id="LR217720">
    <property type="protein sequence ID" value="VFP84509.1"/>
    <property type="molecule type" value="Genomic_DNA"/>
</dbReference>
<dbReference type="InterPro" id="IPR027417">
    <property type="entry name" value="P-loop_NTPase"/>
</dbReference>
<sequence length="330" mass="36651">MICHFWSASVARYLLFPLCLVYGCTSHMLRLSYLLGLRKVWRAPIPIVIVGNLTIGGNGKTPLVIWLVEALQNRGLRVGVASRGYGGKAKHYPLIVRHNTTTHQVGDEPILVYQRTRAIVGVAPIRQQAVEAILDYSTVDIIITDDGLQHYALARDIEIVVIDGTRRFGNGWWLPMGPMRELESRLLSVTAIITNGGVALPGELSMHLLPGLAVNLFSGEKKPVEKLENVIAMAGIGYPKRFFNTLYTEGVRPLKTISFVDHQSYNLQALTKLTTSGQILLMTEKDAVKVRSFAKKNWWYLPVKAVLPSHEAQVLLNTICGLLPFSTTIK</sequence>
<comment type="pathway">
    <text evidence="2 13">Glycolipid biosynthesis; lipid IV(A) biosynthesis; lipid IV(A) from (3R)-3-hydroxytetradecanoyl-[acyl-carrier-protein] and UDP-N-acetyl-alpha-D-glucosamine: step 6/6.</text>
</comment>
<evidence type="ECO:0000313" key="15">
    <source>
        <dbReference type="EMBL" id="VFP84509.1"/>
    </source>
</evidence>
<keyword evidence="14" id="KW-0812">Transmembrane</keyword>
<dbReference type="NCBIfam" id="TIGR00682">
    <property type="entry name" value="lpxK"/>
    <property type="match status" value="1"/>
</dbReference>
<dbReference type="Pfam" id="PF02606">
    <property type="entry name" value="LpxK"/>
    <property type="match status" value="1"/>
</dbReference>
<dbReference type="GO" id="GO:0009245">
    <property type="term" value="P:lipid A biosynthetic process"/>
    <property type="evidence" value="ECO:0007669"/>
    <property type="project" value="UniProtKB-UniRule"/>
</dbReference>
<evidence type="ECO:0000256" key="9">
    <source>
        <dbReference type="ARBA" id="ARBA00022777"/>
    </source>
</evidence>
<accession>A0A451DDE6</accession>
<feature type="binding site" evidence="13">
    <location>
        <begin position="54"/>
        <end position="61"/>
    </location>
    <ligand>
        <name>ATP</name>
        <dbReference type="ChEBI" id="CHEBI:30616"/>
    </ligand>
</feature>
<comment type="similarity">
    <text evidence="13">Belongs to the LpxK family.</text>
</comment>
<dbReference type="GO" id="GO:0005524">
    <property type="term" value="F:ATP binding"/>
    <property type="evidence" value="ECO:0007669"/>
    <property type="project" value="UniProtKB-UniRule"/>
</dbReference>
<evidence type="ECO:0000256" key="1">
    <source>
        <dbReference type="ARBA" id="ARBA00002274"/>
    </source>
</evidence>
<evidence type="ECO:0000313" key="16">
    <source>
        <dbReference type="Proteomes" id="UP000294418"/>
    </source>
</evidence>
<evidence type="ECO:0000256" key="3">
    <source>
        <dbReference type="ARBA" id="ARBA00012071"/>
    </source>
</evidence>
<gene>
    <name evidence="13 15" type="primary">lpxK</name>
    <name evidence="15" type="ORF">ERCILAFE3058_595</name>
</gene>
<dbReference type="InterPro" id="IPR003758">
    <property type="entry name" value="LpxK"/>
</dbReference>
<keyword evidence="11 13" id="KW-0443">Lipid metabolism</keyword>
<dbReference type="GO" id="GO:0009029">
    <property type="term" value="F:lipid-A 4'-kinase activity"/>
    <property type="evidence" value="ECO:0007669"/>
    <property type="project" value="UniProtKB-UniRule"/>
</dbReference>
<evidence type="ECO:0000256" key="6">
    <source>
        <dbReference type="ARBA" id="ARBA00022556"/>
    </source>
</evidence>
<dbReference type="OrthoDB" id="9766423at2"/>
<dbReference type="AlphaFoldDB" id="A0A451DDE6"/>
<dbReference type="GO" id="GO:0005886">
    <property type="term" value="C:plasma membrane"/>
    <property type="evidence" value="ECO:0007669"/>
    <property type="project" value="TreeGrafter"/>
</dbReference>
<dbReference type="EC" id="2.7.1.130" evidence="3 13"/>
<evidence type="ECO:0000256" key="14">
    <source>
        <dbReference type="SAM" id="Phobius"/>
    </source>
</evidence>
<keyword evidence="7 13" id="KW-0808">Transferase</keyword>
<evidence type="ECO:0000256" key="8">
    <source>
        <dbReference type="ARBA" id="ARBA00022741"/>
    </source>
</evidence>
<evidence type="ECO:0000256" key="13">
    <source>
        <dbReference type="HAMAP-Rule" id="MF_00409"/>
    </source>
</evidence>
<reference evidence="15 16" key="1">
    <citation type="submission" date="2019-02" db="EMBL/GenBank/DDBJ databases">
        <authorList>
            <person name="Manzano-Marin A."/>
            <person name="Manzano-Marin A."/>
        </authorList>
    </citation>
    <scope>NUCLEOTIDE SEQUENCE [LARGE SCALE GENOMIC DNA]</scope>
    <source>
        <strain evidence="15 16">ErCilaricifoliae</strain>
    </source>
</reference>
<comment type="function">
    <text evidence="1 13">Transfers the gamma-phosphate of ATP to the 4'-position of a tetraacyldisaccharide 1-phosphate intermediate (termed DS-1-P) to form tetraacyldisaccharide 1,4'-bis-phosphate (lipid IVA).</text>
</comment>
<dbReference type="RefSeq" id="WP_157989961.1">
    <property type="nucleotide sequence ID" value="NZ_LR217720.1"/>
</dbReference>
<evidence type="ECO:0000256" key="10">
    <source>
        <dbReference type="ARBA" id="ARBA00022840"/>
    </source>
</evidence>
<feature type="transmembrane region" description="Helical" evidence="14">
    <location>
        <begin position="14"/>
        <end position="35"/>
    </location>
</feature>
<dbReference type="PANTHER" id="PTHR42724">
    <property type="entry name" value="TETRAACYLDISACCHARIDE 4'-KINASE"/>
    <property type="match status" value="1"/>
</dbReference>
<keyword evidence="8 13" id="KW-0547">Nucleotide-binding</keyword>
<keyword evidence="6 13" id="KW-0441">Lipid A biosynthesis</keyword>
<name>A0A451DDE6_9GAMM</name>
<keyword evidence="14" id="KW-1133">Transmembrane helix</keyword>
<dbReference type="PANTHER" id="PTHR42724:SF1">
    <property type="entry name" value="TETRAACYLDISACCHARIDE 4'-KINASE, MITOCHONDRIAL-RELATED"/>
    <property type="match status" value="1"/>
</dbReference>
<protein>
    <recommendedName>
        <fullName evidence="4 13">Tetraacyldisaccharide 4'-kinase</fullName>
        <ecNumber evidence="3 13">2.7.1.130</ecNumber>
    </recommendedName>
    <alternativeName>
        <fullName evidence="12 13">Lipid A 4'-kinase</fullName>
    </alternativeName>
</protein>
<dbReference type="HAMAP" id="MF_00409">
    <property type="entry name" value="LpxK"/>
    <property type="match status" value="1"/>
</dbReference>
<keyword evidence="5 13" id="KW-0444">Lipid biosynthesis</keyword>
<evidence type="ECO:0000256" key="12">
    <source>
        <dbReference type="ARBA" id="ARBA00029757"/>
    </source>
</evidence>
<evidence type="ECO:0000256" key="11">
    <source>
        <dbReference type="ARBA" id="ARBA00023098"/>
    </source>
</evidence>
<comment type="catalytic activity">
    <reaction evidence="13">
        <text>a lipid A disaccharide + ATP = a lipid IVA + ADP + H(+)</text>
        <dbReference type="Rhea" id="RHEA:67840"/>
        <dbReference type="ChEBI" id="CHEBI:15378"/>
        <dbReference type="ChEBI" id="CHEBI:30616"/>
        <dbReference type="ChEBI" id="CHEBI:176343"/>
        <dbReference type="ChEBI" id="CHEBI:176425"/>
        <dbReference type="ChEBI" id="CHEBI:456216"/>
        <dbReference type="EC" id="2.7.1.130"/>
    </reaction>
</comment>